<feature type="transmembrane region" description="Helical" evidence="1">
    <location>
        <begin position="95"/>
        <end position="112"/>
    </location>
</feature>
<keyword evidence="1" id="KW-0812">Transmembrane</keyword>
<dbReference type="EMBL" id="FWXH01000010">
    <property type="protein sequence ID" value="SMC25799.1"/>
    <property type="molecule type" value="Genomic_DNA"/>
</dbReference>
<dbReference type="RefSeq" id="WP_084116403.1">
    <property type="nucleotide sequence ID" value="NZ_FWXH01000010.1"/>
</dbReference>
<keyword evidence="3" id="KW-1185">Reference proteome</keyword>
<evidence type="ECO:0000256" key="1">
    <source>
        <dbReference type="SAM" id="Phobius"/>
    </source>
</evidence>
<organism evidence="2 3">
    <name type="scientific">Clostridium acidisoli DSM 12555</name>
    <dbReference type="NCBI Taxonomy" id="1121291"/>
    <lineage>
        <taxon>Bacteria</taxon>
        <taxon>Bacillati</taxon>
        <taxon>Bacillota</taxon>
        <taxon>Clostridia</taxon>
        <taxon>Eubacteriales</taxon>
        <taxon>Clostridiaceae</taxon>
        <taxon>Clostridium</taxon>
    </lineage>
</organism>
<reference evidence="2 3" key="1">
    <citation type="submission" date="2017-04" db="EMBL/GenBank/DDBJ databases">
        <authorList>
            <person name="Afonso C.L."/>
            <person name="Miller P.J."/>
            <person name="Scott M.A."/>
            <person name="Spackman E."/>
            <person name="Goraichik I."/>
            <person name="Dimitrov K.M."/>
            <person name="Suarez D.L."/>
            <person name="Swayne D.E."/>
        </authorList>
    </citation>
    <scope>NUCLEOTIDE SEQUENCE [LARGE SCALE GENOMIC DNA]</scope>
    <source>
        <strain evidence="2 3">DSM 12555</strain>
    </source>
</reference>
<evidence type="ECO:0000313" key="2">
    <source>
        <dbReference type="EMBL" id="SMC25799.1"/>
    </source>
</evidence>
<name>A0A1W1XP99_9CLOT</name>
<sequence length="156" mass="17522">MSGNLNDMYIIIIVFIYMIYLQTKKRKINPSKRIIVALIFVYLTIESFSKVKTGILNCIYPLFLLIMIGVIAGIATGLVAKIFKGEDGKWYQQGGTITILILIMAIVFKILFRNLILKMPGGTFLNAGGFSFMVVYSAQIISRSIVILSRCHALFE</sequence>
<proteinExistence type="predicted"/>
<accession>A0A1W1XP99</accession>
<dbReference type="Proteomes" id="UP000192468">
    <property type="component" value="Unassembled WGS sequence"/>
</dbReference>
<dbReference type="OrthoDB" id="9889936at2"/>
<feature type="transmembrane region" description="Helical" evidence="1">
    <location>
        <begin position="59"/>
        <end position="83"/>
    </location>
</feature>
<keyword evidence="1" id="KW-0472">Membrane</keyword>
<feature type="transmembrane region" description="Helical" evidence="1">
    <location>
        <begin position="124"/>
        <end position="141"/>
    </location>
</feature>
<dbReference type="AlphaFoldDB" id="A0A1W1XP99"/>
<feature type="transmembrane region" description="Helical" evidence="1">
    <location>
        <begin position="6"/>
        <end position="22"/>
    </location>
</feature>
<gene>
    <name evidence="2" type="ORF">SAMN02745134_02579</name>
</gene>
<dbReference type="STRING" id="1121291.SAMN02745134_02579"/>
<keyword evidence="1" id="KW-1133">Transmembrane helix</keyword>
<evidence type="ECO:0000313" key="3">
    <source>
        <dbReference type="Proteomes" id="UP000192468"/>
    </source>
</evidence>
<protein>
    <submittedName>
        <fullName evidence="2">Uncharacterized protein</fullName>
    </submittedName>
</protein>